<protein>
    <recommendedName>
        <fullName evidence="2">Phosphoesterase</fullName>
        <ecNumber evidence="2">3.1.4.-</ecNumber>
    </recommendedName>
</protein>
<sequence>MKLLVVSDSHGDRDILVTLADRFTGQVDAFCHCGDSELPADDPVWKNYHVVGGNMDFDSSYPVSQTVTVDGKRIFLTHGHCYGIKQDLTRLALAAREAKADFAFFGHSHELGVVETSGIVFLNPGSISQPRGQYASLGGTFALVTSTGDHTTIEFCTRDGRTIPELTVTYGGKTKHGSKDI</sequence>
<dbReference type="AlphaFoldDB" id="A0A0R1RKF0"/>
<keyword evidence="2" id="KW-0479">Metal-binding</keyword>
<evidence type="ECO:0000313" key="4">
    <source>
        <dbReference type="EMBL" id="KRL54147.1"/>
    </source>
</evidence>
<keyword evidence="5" id="KW-1185">Reference proteome</keyword>
<dbReference type="InterPro" id="IPR029052">
    <property type="entry name" value="Metallo-depent_PP-like"/>
</dbReference>
<dbReference type="OrthoDB" id="9800565at2"/>
<dbReference type="InterPro" id="IPR000979">
    <property type="entry name" value="Phosphodiesterase_MJ0936/Vps29"/>
</dbReference>
<dbReference type="EC" id="3.1.4.-" evidence="2"/>
<accession>A0A0R1RKF0</accession>
<comment type="caution">
    <text evidence="4">The sequence shown here is derived from an EMBL/GenBank/DDBJ whole genome shotgun (WGS) entry which is preliminary data.</text>
</comment>
<dbReference type="SUPFAM" id="SSF56300">
    <property type="entry name" value="Metallo-dependent phosphatases"/>
    <property type="match status" value="1"/>
</dbReference>
<proteinExistence type="inferred from homology"/>
<feature type="domain" description="Calcineurin-like phosphoesterase" evidence="3">
    <location>
        <begin position="1"/>
        <end position="145"/>
    </location>
</feature>
<organism evidence="4 5">
    <name type="scientific">Furfurilactobacillus rossiae DSM 15814</name>
    <dbReference type="NCBI Taxonomy" id="1114972"/>
    <lineage>
        <taxon>Bacteria</taxon>
        <taxon>Bacillati</taxon>
        <taxon>Bacillota</taxon>
        <taxon>Bacilli</taxon>
        <taxon>Lactobacillales</taxon>
        <taxon>Lactobacillaceae</taxon>
        <taxon>Furfurilactobacillus</taxon>
    </lineage>
</organism>
<reference evidence="4 5" key="1">
    <citation type="journal article" date="2015" name="Genome Announc.">
        <title>Expanding the biotechnology potential of lactobacilli through comparative genomics of 213 strains and associated genera.</title>
        <authorList>
            <person name="Sun Z."/>
            <person name="Harris H.M."/>
            <person name="McCann A."/>
            <person name="Guo C."/>
            <person name="Argimon S."/>
            <person name="Zhang W."/>
            <person name="Yang X."/>
            <person name="Jeffery I.B."/>
            <person name="Cooney J.C."/>
            <person name="Kagawa T.F."/>
            <person name="Liu W."/>
            <person name="Song Y."/>
            <person name="Salvetti E."/>
            <person name="Wrobel A."/>
            <person name="Rasinkangas P."/>
            <person name="Parkhill J."/>
            <person name="Rea M.C."/>
            <person name="O'Sullivan O."/>
            <person name="Ritari J."/>
            <person name="Douillard F.P."/>
            <person name="Paul Ross R."/>
            <person name="Yang R."/>
            <person name="Briner A.E."/>
            <person name="Felis G.E."/>
            <person name="de Vos W.M."/>
            <person name="Barrangou R."/>
            <person name="Klaenhammer T.R."/>
            <person name="Caufield P.W."/>
            <person name="Cui Y."/>
            <person name="Zhang H."/>
            <person name="O'Toole P.W."/>
        </authorList>
    </citation>
    <scope>NUCLEOTIDE SEQUENCE [LARGE SCALE GENOMIC DNA]</scope>
    <source>
        <strain evidence="4 5">DSM 15814</strain>
    </source>
</reference>
<dbReference type="GO" id="GO:0016787">
    <property type="term" value="F:hydrolase activity"/>
    <property type="evidence" value="ECO:0007669"/>
    <property type="project" value="UniProtKB-UniRule"/>
</dbReference>
<dbReference type="Proteomes" id="UP000051999">
    <property type="component" value="Unassembled WGS sequence"/>
</dbReference>
<dbReference type="Pfam" id="PF12850">
    <property type="entry name" value="Metallophos_2"/>
    <property type="match status" value="1"/>
</dbReference>
<dbReference type="RefSeq" id="WP_017261169.1">
    <property type="nucleotide sequence ID" value="NZ_AUAW01000011.1"/>
</dbReference>
<evidence type="ECO:0000259" key="3">
    <source>
        <dbReference type="Pfam" id="PF12850"/>
    </source>
</evidence>
<dbReference type="PANTHER" id="PTHR11124">
    <property type="entry name" value="VACUOLAR SORTING PROTEIN VPS29"/>
    <property type="match status" value="1"/>
</dbReference>
<evidence type="ECO:0000256" key="1">
    <source>
        <dbReference type="ARBA" id="ARBA00008950"/>
    </source>
</evidence>
<dbReference type="InterPro" id="IPR024654">
    <property type="entry name" value="Calcineurin-like_PHP_lpxH"/>
</dbReference>
<dbReference type="PATRIC" id="fig|1114972.6.peg.548"/>
<dbReference type="STRING" id="1114972.FD35_GL000548"/>
<evidence type="ECO:0000256" key="2">
    <source>
        <dbReference type="RuleBase" id="RU362039"/>
    </source>
</evidence>
<dbReference type="EMBL" id="AZFF01000010">
    <property type="protein sequence ID" value="KRL54147.1"/>
    <property type="molecule type" value="Genomic_DNA"/>
</dbReference>
<dbReference type="eggNOG" id="COG0622">
    <property type="taxonomic scope" value="Bacteria"/>
</dbReference>
<name>A0A0R1RKF0_9LACO</name>
<dbReference type="CDD" id="cd00841">
    <property type="entry name" value="MPP_YfcE"/>
    <property type="match status" value="1"/>
</dbReference>
<comment type="similarity">
    <text evidence="1 2">Belongs to the metallophosphoesterase superfamily. YfcE family.</text>
</comment>
<comment type="cofactor">
    <cofactor evidence="2">
        <name>a divalent metal cation</name>
        <dbReference type="ChEBI" id="CHEBI:60240"/>
    </cofactor>
</comment>
<dbReference type="GO" id="GO:0046872">
    <property type="term" value="F:metal ion binding"/>
    <property type="evidence" value="ECO:0007669"/>
    <property type="project" value="UniProtKB-KW"/>
</dbReference>
<dbReference type="NCBIfam" id="TIGR00040">
    <property type="entry name" value="yfcE"/>
    <property type="match status" value="1"/>
</dbReference>
<evidence type="ECO:0000313" key="5">
    <source>
        <dbReference type="Proteomes" id="UP000051999"/>
    </source>
</evidence>
<dbReference type="Gene3D" id="3.60.21.10">
    <property type="match status" value="1"/>
</dbReference>
<gene>
    <name evidence="4" type="ORF">FD35_GL000548</name>
</gene>
<dbReference type="InterPro" id="IPR041802">
    <property type="entry name" value="MPP_YfcE"/>
</dbReference>